<feature type="transmembrane region" description="Helical" evidence="8">
    <location>
        <begin position="56"/>
        <end position="75"/>
    </location>
</feature>
<evidence type="ECO:0000256" key="6">
    <source>
        <dbReference type="ARBA" id="ARBA00022989"/>
    </source>
</evidence>
<evidence type="ECO:0000256" key="2">
    <source>
        <dbReference type="ARBA" id="ARBA00005658"/>
    </source>
</evidence>
<feature type="transmembrane region" description="Helical" evidence="8">
    <location>
        <begin position="151"/>
        <end position="168"/>
    </location>
</feature>
<keyword evidence="6 8" id="KW-1133">Transmembrane helix</keyword>
<dbReference type="EMBL" id="FQZR01000004">
    <property type="protein sequence ID" value="SHJ24878.1"/>
    <property type="molecule type" value="Genomic_DNA"/>
</dbReference>
<dbReference type="RefSeq" id="WP_019999999.1">
    <property type="nucleotide sequence ID" value="NZ_CP192217.1"/>
</dbReference>
<dbReference type="GO" id="GO:0005886">
    <property type="term" value="C:plasma membrane"/>
    <property type="evidence" value="ECO:0007669"/>
    <property type="project" value="UniProtKB-SubCell"/>
</dbReference>
<protein>
    <submittedName>
        <fullName evidence="9">BCCT family transporter</fullName>
    </submittedName>
    <submittedName>
        <fullName evidence="10">Betaine/carnitine transporter, BCCT family</fullName>
    </submittedName>
</protein>
<feature type="transmembrane region" description="Helical" evidence="8">
    <location>
        <begin position="480"/>
        <end position="500"/>
    </location>
</feature>
<feature type="transmembrane region" description="Helical" evidence="8">
    <location>
        <begin position="18"/>
        <end position="36"/>
    </location>
</feature>
<evidence type="ECO:0000256" key="7">
    <source>
        <dbReference type="ARBA" id="ARBA00023136"/>
    </source>
</evidence>
<keyword evidence="4" id="KW-1003">Cell membrane</keyword>
<dbReference type="Pfam" id="PF02028">
    <property type="entry name" value="BCCT"/>
    <property type="match status" value="1"/>
</dbReference>
<feature type="transmembrane region" description="Helical" evidence="8">
    <location>
        <begin position="268"/>
        <end position="288"/>
    </location>
</feature>
<feature type="transmembrane region" description="Helical" evidence="8">
    <location>
        <begin position="321"/>
        <end position="340"/>
    </location>
</feature>
<evidence type="ECO:0000256" key="5">
    <source>
        <dbReference type="ARBA" id="ARBA00022692"/>
    </source>
</evidence>
<reference evidence="10 11" key="1">
    <citation type="submission" date="2016-11" db="EMBL/GenBank/DDBJ databases">
        <authorList>
            <person name="Varghese N."/>
            <person name="Submissions S."/>
        </authorList>
    </citation>
    <scope>NUCLEOTIDE SEQUENCE [LARGE SCALE GENOMIC DNA]</scope>
    <source>
        <strain evidence="10 11">DSM 17919</strain>
    </source>
</reference>
<name>A0A8G2CA19_9BACT</name>
<keyword evidence="7 8" id="KW-0472">Membrane</keyword>
<dbReference type="PANTHER" id="PTHR30047">
    <property type="entry name" value="HIGH-AFFINITY CHOLINE TRANSPORT PROTEIN-RELATED"/>
    <property type="match status" value="1"/>
</dbReference>
<feature type="transmembrane region" description="Helical" evidence="8">
    <location>
        <begin position="455"/>
        <end position="474"/>
    </location>
</feature>
<evidence type="ECO:0000313" key="10">
    <source>
        <dbReference type="EMBL" id="SHJ24878.1"/>
    </source>
</evidence>
<dbReference type="InterPro" id="IPR000060">
    <property type="entry name" value="BCCT_transptr"/>
</dbReference>
<comment type="caution">
    <text evidence="10">The sequence shown here is derived from an EMBL/GenBank/DDBJ whole genome shotgun (WGS) entry which is preliminary data.</text>
</comment>
<sequence>MEETGNTPNSDLRPDYKILIPTSLVILSVCIPFVLYPDASQSILKTIFNMLSTYAGSAFLWISLSFVALSLYFIFSKYGNIKFGEPDEKPAFSDISWIAMMFCTGVAGAVMYWSVAEPLFDLAFPPMHAAPFSKEAYEWATTYVLFHWGPLTWSWYVICAIPICYMYYKRKKPVLRISTACEEALGKRVNGPLGSAIDSFFCIGLVASNAAVMAISVPIIAFSLSETFGIEPSLGLQLIVLATSTVIFSASVAAGLEKGIANLSYVNLIIAIALITFAFIVGPTTYIVDNFTNAFGMMLSNFFHMSLWTDPHTSGTFPQDWTVFYALWMASYGPFMGLFIARISKGRTVRQIVSMGLIFGILGGWLIHGVFGGYTLHLQLTGALDAAGILKEFGPAMAVVKVLSSLPGGIAILLAYCVFSTIFLATSVDSAAYALSTACTRKLGIGDHPTVGHRFFWAFLQAILPASMLFIGGIAPMKTFANVAGALMILVIIPMVISLFKMLKDEDPVRLKYPEIADKLERLDKLEALADLESPKQDYKQAS</sequence>
<feature type="transmembrane region" description="Helical" evidence="8">
    <location>
        <begin position="234"/>
        <end position="256"/>
    </location>
</feature>
<feature type="transmembrane region" description="Helical" evidence="8">
    <location>
        <begin position="200"/>
        <end position="222"/>
    </location>
</feature>
<dbReference type="EMBL" id="JBFSOO010000006">
    <property type="protein sequence ID" value="MEZ6853795.1"/>
    <property type="molecule type" value="Genomic_DNA"/>
</dbReference>
<evidence type="ECO:0000256" key="8">
    <source>
        <dbReference type="SAM" id="Phobius"/>
    </source>
</evidence>
<feature type="transmembrane region" description="Helical" evidence="8">
    <location>
        <begin position="352"/>
        <end position="371"/>
    </location>
</feature>
<comment type="similarity">
    <text evidence="2">Belongs to the BCCT transporter (TC 2.A.15) family.</text>
</comment>
<reference evidence="9 12" key="2">
    <citation type="submission" date="2024-07" db="EMBL/GenBank/DDBJ databases">
        <title>Active virus-host system and metabolic interactions in a Lokiarchaeon culture.</title>
        <authorList>
            <person name="Ponce Toledo R.I."/>
            <person name="Rodrigues Oliveira T."/>
            <person name="Schleper C."/>
        </authorList>
    </citation>
    <scope>NUCLEOTIDE SEQUENCE [LARGE SCALE GENOMIC DNA]</scope>
    <source>
        <strain evidence="9 12">B35</strain>
    </source>
</reference>
<evidence type="ECO:0000313" key="9">
    <source>
        <dbReference type="EMBL" id="MEZ6853795.1"/>
    </source>
</evidence>
<accession>A0A8G2CA19</accession>
<gene>
    <name evidence="9" type="ORF">AB2Z07_09660</name>
    <name evidence="10" type="ORF">SAMN05660830_01925</name>
</gene>
<organism evidence="10 11">
    <name type="scientific">Halodesulfovibrio aestuarii</name>
    <dbReference type="NCBI Taxonomy" id="126333"/>
    <lineage>
        <taxon>Bacteria</taxon>
        <taxon>Pseudomonadati</taxon>
        <taxon>Thermodesulfobacteriota</taxon>
        <taxon>Desulfovibrionia</taxon>
        <taxon>Desulfovibrionales</taxon>
        <taxon>Desulfovibrionaceae</taxon>
        <taxon>Halodesulfovibrio</taxon>
    </lineage>
</organism>
<feature type="transmembrane region" description="Helical" evidence="8">
    <location>
        <begin position="95"/>
        <end position="115"/>
    </location>
</feature>
<feature type="transmembrane region" description="Helical" evidence="8">
    <location>
        <begin position="410"/>
        <end position="435"/>
    </location>
</feature>
<dbReference type="PANTHER" id="PTHR30047:SF7">
    <property type="entry name" value="HIGH-AFFINITY CHOLINE TRANSPORT PROTEIN"/>
    <property type="match status" value="1"/>
</dbReference>
<dbReference type="GO" id="GO:0022857">
    <property type="term" value="F:transmembrane transporter activity"/>
    <property type="evidence" value="ECO:0007669"/>
    <property type="project" value="InterPro"/>
</dbReference>
<dbReference type="AlphaFoldDB" id="A0A8G2CA19"/>
<evidence type="ECO:0000313" key="12">
    <source>
        <dbReference type="Proteomes" id="UP001568358"/>
    </source>
</evidence>
<evidence type="ECO:0000256" key="4">
    <source>
        <dbReference type="ARBA" id="ARBA00022475"/>
    </source>
</evidence>
<evidence type="ECO:0000256" key="3">
    <source>
        <dbReference type="ARBA" id="ARBA00022448"/>
    </source>
</evidence>
<dbReference type="Proteomes" id="UP000184001">
    <property type="component" value="Unassembled WGS sequence"/>
</dbReference>
<proteinExistence type="inferred from homology"/>
<keyword evidence="5 8" id="KW-0812">Transmembrane</keyword>
<keyword evidence="3" id="KW-0813">Transport</keyword>
<evidence type="ECO:0000313" key="11">
    <source>
        <dbReference type="Proteomes" id="UP000184001"/>
    </source>
</evidence>
<comment type="subcellular location">
    <subcellularLocation>
        <location evidence="1">Cell membrane</location>
        <topology evidence="1">Multi-pass membrane protein</topology>
    </subcellularLocation>
</comment>
<evidence type="ECO:0000256" key="1">
    <source>
        <dbReference type="ARBA" id="ARBA00004651"/>
    </source>
</evidence>
<keyword evidence="12" id="KW-1185">Reference proteome</keyword>
<dbReference type="Proteomes" id="UP001568358">
    <property type="component" value="Unassembled WGS sequence"/>
</dbReference>